<keyword evidence="2" id="KW-0812">Transmembrane</keyword>
<feature type="signal peptide" evidence="3">
    <location>
        <begin position="1"/>
        <end position="21"/>
    </location>
</feature>
<proteinExistence type="predicted"/>
<dbReference type="Gene3D" id="3.30.450.20">
    <property type="entry name" value="PAS domain"/>
    <property type="match status" value="1"/>
</dbReference>
<feature type="compositionally biased region" description="Polar residues" evidence="1">
    <location>
        <begin position="40"/>
        <end position="51"/>
    </location>
</feature>
<feature type="transmembrane region" description="Helical" evidence="2">
    <location>
        <begin position="957"/>
        <end position="979"/>
    </location>
</feature>
<evidence type="ECO:0008006" key="6">
    <source>
        <dbReference type="Google" id="ProtNLM"/>
    </source>
</evidence>
<name>A0A1D1VHV2_RAMVA</name>
<feature type="compositionally biased region" description="Basic and acidic residues" evidence="1">
    <location>
        <begin position="26"/>
        <end position="38"/>
    </location>
</feature>
<comment type="caution">
    <text evidence="4">The sequence shown here is derived from an EMBL/GenBank/DDBJ whole genome shotgun (WGS) entry which is preliminary data.</text>
</comment>
<evidence type="ECO:0000256" key="3">
    <source>
        <dbReference type="SAM" id="SignalP"/>
    </source>
</evidence>
<feature type="region of interest" description="Disordered" evidence="1">
    <location>
        <begin position="1051"/>
        <end position="1091"/>
    </location>
</feature>
<dbReference type="GO" id="GO:0005891">
    <property type="term" value="C:voltage-gated calcium channel complex"/>
    <property type="evidence" value="ECO:0007669"/>
    <property type="project" value="TreeGrafter"/>
</dbReference>
<keyword evidence="3" id="KW-0732">Signal</keyword>
<sequence>MLFFPMHYLLPTYLLLGGAEAGLAKESEGSPQELDHGQRSNRAATQEASSYQPQFGLPLAGPLPPTRSVLYNKISTINLPKEAKKIASVLRKISNVEIGLTIMQAVYDAAPFRTVDPDEAAILDSLVNKLQAKITDYENIARTTLRKATNASMFNALSAFSQSLPLCQYVNPTSHKSETINRLYGDEAVSIETPCLVIEGSLSKLSSATLDFIRVAAQDFVEQKRERTLTTKWQYAFSFEFTPAVAHGAQFAILEHPGHIAQNTMTRRWTAMEAHIRAQNDQKFSGHLSADEFEKKYKEYSAAKPIARFPHSFLANHIAQRVAPSATQALSQDFVLSEPWKSCHQDDCQALVSLSYAEVQAHAGPQARHHPTVVNMVGMDITIDELVEDFTYLQPDSLPPDSYAFLLLNNSNVLMHPKMNRQGSKFPPIDLLEPEFNATTFTSSVDSIRKYACKSIAESPLRACITWIKPKSGVQVAVYAVDSSPAPSSDLIYHRFDLYSFTAKQCLHQAQVSRSDACSLYLPAAVFNSPFQHVIRPETKSTVQGYLGFLNDKTQLLVNGQFKSGAITKAQVHLLHSICDEWLTRFHSSKIGPQILSRFAVTTSGVMVSFPPSRFDVNYDATEETWYQRTISQPGKIILTSPPIDDDKYDRTNSSPAIRFSHTIYQGKPNAMHSITDTVAAVLGLDLKANYLYQLLLDLVPDCRTKSLRCFLMDDSGYLIAHRKISGKNMETNPVEKYHITHLESVFAREFLNERYPIIQKEECLDVSAQHIQRLYSISASLDGVYSANRTTGLYSLIAVAGTNVYLVVLNAELVGNERAFCPCSLTDRNCLSCQKMEATACECPCQCAVGNQELKRQMGTDICPRRALEMEGRVAGQDEGMVGRNLPICWEFSCVGKTNKAECGKSWHCEWCTAGGMGRFKEDDFCSLKGKCYIFSQGDLAMPLWKAEAKTENSSAVGPVVALVATIFAVVTISLYCFCNHRREEVNNTHLLPADLSQIPVTFIDSEDDPTASLLGASATSVQAANGYINPANGDLDKEASPYAIGPGYRRPADYARGSNSADNGYSTMTGHDDSETQSSQAGYSQAQSRPRKGLLYRVEEGHVFVHDEVLVDVGDSGESDVASSVGKGSENCWKKLQMRRLPAQKQPSTKVCPDECNAGAAGSTLAGQKIVAYADVHAL</sequence>
<dbReference type="GO" id="GO:0005245">
    <property type="term" value="F:voltage-gated calcium channel activity"/>
    <property type="evidence" value="ECO:0007669"/>
    <property type="project" value="TreeGrafter"/>
</dbReference>
<organism evidence="4 5">
    <name type="scientific">Ramazzottius varieornatus</name>
    <name type="common">Water bear</name>
    <name type="synonym">Tardigrade</name>
    <dbReference type="NCBI Taxonomy" id="947166"/>
    <lineage>
        <taxon>Eukaryota</taxon>
        <taxon>Metazoa</taxon>
        <taxon>Ecdysozoa</taxon>
        <taxon>Tardigrada</taxon>
        <taxon>Eutardigrada</taxon>
        <taxon>Parachela</taxon>
        <taxon>Hypsibioidea</taxon>
        <taxon>Ramazzottiidae</taxon>
        <taxon>Ramazzottius</taxon>
    </lineage>
</organism>
<dbReference type="InterPro" id="IPR051173">
    <property type="entry name" value="Ca_channel_alpha-2/delta"/>
</dbReference>
<dbReference type="AlphaFoldDB" id="A0A1D1VHV2"/>
<keyword evidence="5" id="KW-1185">Reference proteome</keyword>
<dbReference type="PANTHER" id="PTHR10166">
    <property type="entry name" value="VOLTAGE-DEPENDENT CALCIUM CHANNEL SUBUNIT ALPHA-2/DELTA-RELATED"/>
    <property type="match status" value="1"/>
</dbReference>
<protein>
    <recommendedName>
        <fullName evidence="6">VWFA domain-containing protein</fullName>
    </recommendedName>
</protein>
<evidence type="ECO:0000256" key="1">
    <source>
        <dbReference type="SAM" id="MobiDB-lite"/>
    </source>
</evidence>
<evidence type="ECO:0000313" key="5">
    <source>
        <dbReference type="Proteomes" id="UP000186922"/>
    </source>
</evidence>
<evidence type="ECO:0000313" key="4">
    <source>
        <dbReference type="EMBL" id="GAV00501.1"/>
    </source>
</evidence>
<dbReference type="EMBL" id="BDGG01000006">
    <property type="protein sequence ID" value="GAV00501.1"/>
    <property type="molecule type" value="Genomic_DNA"/>
</dbReference>
<accession>A0A1D1VHV2</accession>
<feature type="compositionally biased region" description="Polar residues" evidence="1">
    <location>
        <begin position="1059"/>
        <end position="1071"/>
    </location>
</feature>
<dbReference type="OrthoDB" id="10009339at2759"/>
<reference evidence="4 5" key="1">
    <citation type="journal article" date="2016" name="Nat. Commun.">
        <title>Extremotolerant tardigrade genome and improved radiotolerance of human cultured cells by tardigrade-unique protein.</title>
        <authorList>
            <person name="Hashimoto T."/>
            <person name="Horikawa D.D."/>
            <person name="Saito Y."/>
            <person name="Kuwahara H."/>
            <person name="Kozuka-Hata H."/>
            <person name="Shin-I T."/>
            <person name="Minakuchi Y."/>
            <person name="Ohishi K."/>
            <person name="Motoyama A."/>
            <person name="Aizu T."/>
            <person name="Enomoto A."/>
            <person name="Kondo K."/>
            <person name="Tanaka S."/>
            <person name="Hara Y."/>
            <person name="Koshikawa S."/>
            <person name="Sagara H."/>
            <person name="Miura T."/>
            <person name="Yokobori S."/>
            <person name="Miyagawa K."/>
            <person name="Suzuki Y."/>
            <person name="Kubo T."/>
            <person name="Oyama M."/>
            <person name="Kohara Y."/>
            <person name="Fujiyama A."/>
            <person name="Arakawa K."/>
            <person name="Katayama T."/>
            <person name="Toyoda A."/>
            <person name="Kunieda T."/>
        </authorList>
    </citation>
    <scope>NUCLEOTIDE SEQUENCE [LARGE SCALE GENOMIC DNA]</scope>
    <source>
        <strain evidence="4 5">YOKOZUNA-1</strain>
    </source>
</reference>
<dbReference type="PANTHER" id="PTHR10166:SF66">
    <property type="entry name" value="VWFA AND CACHE DOMAIN-CONTAINING PROTEIN CG16868"/>
    <property type="match status" value="1"/>
</dbReference>
<evidence type="ECO:0000256" key="2">
    <source>
        <dbReference type="SAM" id="Phobius"/>
    </source>
</evidence>
<feature type="region of interest" description="Disordered" evidence="1">
    <location>
        <begin position="26"/>
        <end position="51"/>
    </location>
</feature>
<feature type="compositionally biased region" description="Low complexity" evidence="1">
    <location>
        <begin position="1079"/>
        <end position="1090"/>
    </location>
</feature>
<dbReference type="STRING" id="947166.A0A1D1VHV2"/>
<keyword evidence="2" id="KW-1133">Transmembrane helix</keyword>
<gene>
    <name evidence="4" type="primary">RvY_11340-1</name>
    <name evidence="4" type="synonym">RvY_11340.1</name>
    <name evidence="4" type="ORF">RvY_11340</name>
</gene>
<feature type="chain" id="PRO_5008898428" description="VWFA domain-containing protein" evidence="3">
    <location>
        <begin position="22"/>
        <end position="1181"/>
    </location>
</feature>
<dbReference type="Proteomes" id="UP000186922">
    <property type="component" value="Unassembled WGS sequence"/>
</dbReference>
<keyword evidence="2" id="KW-0472">Membrane</keyword>